<keyword evidence="5 9" id="KW-0784">Thiamine biosynthesis</keyword>
<comment type="pathway">
    <text evidence="1 9 11">Cofactor biosynthesis; thiamine diphosphate biosynthesis; thiamine phosphate from 4-amino-2-methyl-5-diphosphomethylpyrimidine and 4-methyl-5-(2-phosphoethyl)-thiazole: step 1/1.</text>
</comment>
<dbReference type="InterPro" id="IPR013785">
    <property type="entry name" value="Aldolase_TIM"/>
</dbReference>
<dbReference type="EMBL" id="BOCI01000381">
    <property type="protein sequence ID" value="GHW01670.1"/>
    <property type="molecule type" value="Genomic_DNA"/>
</dbReference>
<keyword evidence="4 9" id="KW-0460">Magnesium</keyword>
<dbReference type="PANTHER" id="PTHR20857:SF15">
    <property type="entry name" value="THIAMINE-PHOSPHATE SYNTHASE"/>
    <property type="match status" value="1"/>
</dbReference>
<reference evidence="14" key="1">
    <citation type="submission" date="2021-01" db="EMBL/GenBank/DDBJ databases">
        <title>Draft genome sequence of Nasalis larvatus strain YZ03.</title>
        <authorList>
            <person name="Suzuki-Hashido N."/>
            <person name="Tsuchida S."/>
            <person name="Hayakawa T."/>
        </authorList>
    </citation>
    <scope>NUCLEOTIDE SEQUENCE [LARGE SCALE GENOMIC DNA]</scope>
    <source>
        <strain evidence="14">YZ03</strain>
    </source>
</reference>
<comment type="catalytic activity">
    <reaction evidence="7 9 10">
        <text>2-(2-carboxy-4-methylthiazol-5-yl)ethyl phosphate + 4-amino-2-methyl-5-(diphosphooxymethyl)pyrimidine + 2 H(+) = thiamine phosphate + CO2 + diphosphate</text>
        <dbReference type="Rhea" id="RHEA:47848"/>
        <dbReference type="ChEBI" id="CHEBI:15378"/>
        <dbReference type="ChEBI" id="CHEBI:16526"/>
        <dbReference type="ChEBI" id="CHEBI:33019"/>
        <dbReference type="ChEBI" id="CHEBI:37575"/>
        <dbReference type="ChEBI" id="CHEBI:57841"/>
        <dbReference type="ChEBI" id="CHEBI:62890"/>
        <dbReference type="EC" id="2.5.1.3"/>
    </reaction>
</comment>
<evidence type="ECO:0000256" key="8">
    <source>
        <dbReference type="ARBA" id="ARBA00047883"/>
    </source>
</evidence>
<dbReference type="RefSeq" id="WP_201336238.1">
    <property type="nucleotide sequence ID" value="NZ_BOCG01000179.1"/>
</dbReference>
<protein>
    <recommendedName>
        <fullName evidence="9">Thiamine-phosphate synthase</fullName>
        <shortName evidence="9">TP synthase</shortName>
        <shortName evidence="9">TPS</shortName>
        <ecNumber evidence="9">2.5.1.3</ecNumber>
    </recommendedName>
    <alternativeName>
        <fullName evidence="9">Thiamine-phosphate pyrophosphorylase</fullName>
        <shortName evidence="9">TMP pyrophosphorylase</shortName>
        <shortName evidence="9">TMP-PPase</shortName>
    </alternativeName>
</protein>
<dbReference type="CDD" id="cd00564">
    <property type="entry name" value="TMP_TenI"/>
    <property type="match status" value="1"/>
</dbReference>
<evidence type="ECO:0000256" key="6">
    <source>
        <dbReference type="ARBA" id="ARBA00047334"/>
    </source>
</evidence>
<evidence type="ECO:0000256" key="4">
    <source>
        <dbReference type="ARBA" id="ARBA00022842"/>
    </source>
</evidence>
<proteinExistence type="inferred from homology"/>
<evidence type="ECO:0000256" key="5">
    <source>
        <dbReference type="ARBA" id="ARBA00022977"/>
    </source>
</evidence>
<comment type="similarity">
    <text evidence="9 10">Belongs to the thiamine-phosphate synthase family.</text>
</comment>
<keyword evidence="2 9" id="KW-0808">Transferase</keyword>
<gene>
    <name evidence="9 13" type="primary">thiE</name>
    <name evidence="13" type="ORF">lacNasYZ03_13570</name>
</gene>
<comment type="catalytic activity">
    <reaction evidence="6 9 10">
        <text>4-methyl-5-(2-phosphooxyethyl)-thiazole + 4-amino-2-methyl-5-(diphosphooxymethyl)pyrimidine + H(+) = thiamine phosphate + diphosphate</text>
        <dbReference type="Rhea" id="RHEA:22328"/>
        <dbReference type="ChEBI" id="CHEBI:15378"/>
        <dbReference type="ChEBI" id="CHEBI:33019"/>
        <dbReference type="ChEBI" id="CHEBI:37575"/>
        <dbReference type="ChEBI" id="CHEBI:57841"/>
        <dbReference type="ChEBI" id="CHEBI:58296"/>
        <dbReference type="EC" id="2.5.1.3"/>
    </reaction>
</comment>
<dbReference type="InterPro" id="IPR036206">
    <property type="entry name" value="ThiamineP_synth_sf"/>
</dbReference>
<feature type="binding site" evidence="9">
    <location>
        <begin position="141"/>
        <end position="143"/>
    </location>
    <ligand>
        <name>2-[(2R,5Z)-2-carboxy-4-methylthiazol-5(2H)-ylidene]ethyl phosphate</name>
        <dbReference type="ChEBI" id="CHEBI:62899"/>
    </ligand>
</feature>
<keyword evidence="14" id="KW-1185">Reference proteome</keyword>
<feature type="binding site" evidence="9">
    <location>
        <begin position="42"/>
        <end position="46"/>
    </location>
    <ligand>
        <name>4-amino-2-methyl-5-(diphosphooxymethyl)pyrimidine</name>
        <dbReference type="ChEBI" id="CHEBI:57841"/>
    </ligand>
</feature>
<keyword evidence="3 9" id="KW-0479">Metal-binding</keyword>
<organism evidence="13 14">
    <name type="scientific">Lactobacillus nasalidis</name>
    <dbReference type="NCBI Taxonomy" id="2797258"/>
    <lineage>
        <taxon>Bacteria</taxon>
        <taxon>Bacillati</taxon>
        <taxon>Bacillota</taxon>
        <taxon>Bacilli</taxon>
        <taxon>Lactobacillales</taxon>
        <taxon>Lactobacillaceae</taxon>
        <taxon>Lactobacillus</taxon>
    </lineage>
</organism>
<dbReference type="SUPFAM" id="SSF51391">
    <property type="entry name" value="Thiamin phosphate synthase"/>
    <property type="match status" value="1"/>
</dbReference>
<dbReference type="EC" id="2.5.1.3" evidence="9"/>
<dbReference type="InterPro" id="IPR034291">
    <property type="entry name" value="TMP_synthase"/>
</dbReference>
<evidence type="ECO:0000256" key="3">
    <source>
        <dbReference type="ARBA" id="ARBA00022723"/>
    </source>
</evidence>
<feature type="binding site" evidence="9">
    <location>
        <position position="172"/>
    </location>
    <ligand>
        <name>2-[(2R,5Z)-2-carboxy-4-methylthiazol-5(2H)-ylidene]ethyl phosphate</name>
        <dbReference type="ChEBI" id="CHEBI:62899"/>
    </ligand>
</feature>
<evidence type="ECO:0000256" key="2">
    <source>
        <dbReference type="ARBA" id="ARBA00022679"/>
    </source>
</evidence>
<feature type="binding site" evidence="9">
    <location>
        <position position="77"/>
    </location>
    <ligand>
        <name>4-amino-2-methyl-5-(diphosphooxymethyl)pyrimidine</name>
        <dbReference type="ChEBI" id="CHEBI:57841"/>
    </ligand>
</feature>
<evidence type="ECO:0000256" key="10">
    <source>
        <dbReference type="RuleBase" id="RU003826"/>
    </source>
</evidence>
<evidence type="ECO:0000313" key="14">
    <source>
        <dbReference type="Proteomes" id="UP000616547"/>
    </source>
</evidence>
<sequence length="214" mass="23193">MQFKEEMLHCYLVGGSQDTGHDPEKFLAAVSLAMDSGITAFQYREKGTSRLSLDQRVQLGRKLRQLADQHSIPLIVDDDLELAKTIRADGLHVGQKDQQIERVLAEAGELFVGYSCNQPEQIAHANRLPVAYVGSGPIFPTNSKNDADPAIGLDALSALVKQSVHPGVAIGGISEDNMTQTVQTGAAGLSMISMILQSPDIAETVHRVNSLYRK</sequence>
<feature type="binding site" evidence="9">
    <location>
        <position position="115"/>
    </location>
    <ligand>
        <name>4-amino-2-methyl-5-(diphosphooxymethyl)pyrimidine</name>
        <dbReference type="ChEBI" id="CHEBI:57841"/>
    </ligand>
</feature>
<feature type="binding site" evidence="9">
    <location>
        <position position="78"/>
    </location>
    <ligand>
        <name>Mg(2+)</name>
        <dbReference type="ChEBI" id="CHEBI:18420"/>
    </ligand>
</feature>
<feature type="domain" description="Thiamine phosphate synthase/TenI" evidence="12">
    <location>
        <begin position="10"/>
        <end position="195"/>
    </location>
</feature>
<comment type="catalytic activity">
    <reaction evidence="8 9 10">
        <text>2-[(2R,5Z)-2-carboxy-4-methylthiazol-5(2H)-ylidene]ethyl phosphate + 4-amino-2-methyl-5-(diphosphooxymethyl)pyrimidine + 2 H(+) = thiamine phosphate + CO2 + diphosphate</text>
        <dbReference type="Rhea" id="RHEA:47844"/>
        <dbReference type="ChEBI" id="CHEBI:15378"/>
        <dbReference type="ChEBI" id="CHEBI:16526"/>
        <dbReference type="ChEBI" id="CHEBI:33019"/>
        <dbReference type="ChEBI" id="CHEBI:37575"/>
        <dbReference type="ChEBI" id="CHEBI:57841"/>
        <dbReference type="ChEBI" id="CHEBI:62899"/>
        <dbReference type="EC" id="2.5.1.3"/>
    </reaction>
</comment>
<evidence type="ECO:0000256" key="1">
    <source>
        <dbReference type="ARBA" id="ARBA00005165"/>
    </source>
</evidence>
<evidence type="ECO:0000259" key="12">
    <source>
        <dbReference type="Pfam" id="PF02581"/>
    </source>
</evidence>
<evidence type="ECO:0000256" key="11">
    <source>
        <dbReference type="RuleBase" id="RU004253"/>
    </source>
</evidence>
<name>A0ABQ3W555_9LACO</name>
<comment type="cofactor">
    <cofactor evidence="9">
        <name>Mg(2+)</name>
        <dbReference type="ChEBI" id="CHEBI:18420"/>
    </cofactor>
    <text evidence="9">Binds 1 Mg(2+) ion per subunit.</text>
</comment>
<dbReference type="PANTHER" id="PTHR20857">
    <property type="entry name" value="THIAMINE-PHOSPHATE PYROPHOSPHORYLASE"/>
    <property type="match status" value="1"/>
</dbReference>
<evidence type="ECO:0000256" key="7">
    <source>
        <dbReference type="ARBA" id="ARBA00047851"/>
    </source>
</evidence>
<evidence type="ECO:0000256" key="9">
    <source>
        <dbReference type="HAMAP-Rule" id="MF_00097"/>
    </source>
</evidence>
<dbReference type="HAMAP" id="MF_00097">
    <property type="entry name" value="TMP_synthase"/>
    <property type="match status" value="1"/>
</dbReference>
<comment type="function">
    <text evidence="9">Condenses 4-methyl-5-(beta-hydroxyethyl)thiazole monophosphate (THZ-P) and 2-methyl-4-amino-5-hydroxymethyl pyrimidine pyrophosphate (HMP-PP) to form thiamine monophosphate (TMP).</text>
</comment>
<dbReference type="Proteomes" id="UP000616547">
    <property type="component" value="Unassembled WGS sequence"/>
</dbReference>
<accession>A0ABQ3W555</accession>
<feature type="binding site" evidence="9">
    <location>
        <position position="144"/>
    </location>
    <ligand>
        <name>4-amino-2-methyl-5-(diphosphooxymethyl)pyrimidine</name>
        <dbReference type="ChEBI" id="CHEBI:57841"/>
    </ligand>
</feature>
<comment type="caution">
    <text evidence="13">The sequence shown here is derived from an EMBL/GenBank/DDBJ whole genome shotgun (WGS) entry which is preliminary data.</text>
</comment>
<feature type="binding site" evidence="9">
    <location>
        <position position="97"/>
    </location>
    <ligand>
        <name>Mg(2+)</name>
        <dbReference type="ChEBI" id="CHEBI:18420"/>
    </ligand>
</feature>
<feature type="binding site" evidence="9">
    <location>
        <begin position="192"/>
        <end position="193"/>
    </location>
    <ligand>
        <name>2-[(2R,5Z)-2-carboxy-4-methylthiazol-5(2H)-ylidene]ethyl phosphate</name>
        <dbReference type="ChEBI" id="CHEBI:62899"/>
    </ligand>
</feature>
<dbReference type="Gene3D" id="3.20.20.70">
    <property type="entry name" value="Aldolase class I"/>
    <property type="match status" value="1"/>
</dbReference>
<dbReference type="InterPro" id="IPR022998">
    <property type="entry name" value="ThiamineP_synth_TenI"/>
</dbReference>
<dbReference type="Pfam" id="PF02581">
    <property type="entry name" value="TMP-TENI"/>
    <property type="match status" value="1"/>
</dbReference>
<dbReference type="NCBIfam" id="TIGR00693">
    <property type="entry name" value="thiE"/>
    <property type="match status" value="1"/>
</dbReference>
<evidence type="ECO:0000313" key="13">
    <source>
        <dbReference type="EMBL" id="GHW01670.1"/>
    </source>
</evidence>